<gene>
    <name evidence="6" type="primary">106058225</name>
</gene>
<dbReference type="KEGG" id="bgt:106058225"/>
<dbReference type="PROSITE" id="PS51783">
    <property type="entry name" value="PH_BEACH"/>
    <property type="match status" value="1"/>
</dbReference>
<dbReference type="InterPro" id="IPR023362">
    <property type="entry name" value="PH-BEACH_dom"/>
</dbReference>
<evidence type="ECO:0000256" key="3">
    <source>
        <dbReference type="PROSITE-ProRule" id="PRU00221"/>
    </source>
</evidence>
<dbReference type="Pfam" id="PF00400">
    <property type="entry name" value="WD40"/>
    <property type="match status" value="4"/>
</dbReference>
<dbReference type="SMART" id="SM01026">
    <property type="entry name" value="Beach"/>
    <property type="match status" value="1"/>
</dbReference>
<evidence type="ECO:0000256" key="1">
    <source>
        <dbReference type="ARBA" id="ARBA00022574"/>
    </source>
</evidence>
<dbReference type="Pfam" id="PF14844">
    <property type="entry name" value="PH_BEACH"/>
    <property type="match status" value="1"/>
</dbReference>
<dbReference type="InterPro" id="IPR050865">
    <property type="entry name" value="BEACH_Domain"/>
</dbReference>
<feature type="domain" description="BEACH" evidence="4">
    <location>
        <begin position="318"/>
        <end position="428"/>
    </location>
</feature>
<dbReference type="CDD" id="cd00200">
    <property type="entry name" value="WD40"/>
    <property type="match status" value="1"/>
</dbReference>
<dbReference type="InterPro" id="IPR001680">
    <property type="entry name" value="WD40_rpt"/>
</dbReference>
<evidence type="ECO:0000259" key="5">
    <source>
        <dbReference type="PROSITE" id="PS51783"/>
    </source>
</evidence>
<evidence type="ECO:0008006" key="8">
    <source>
        <dbReference type="Google" id="ProtNLM"/>
    </source>
</evidence>
<keyword evidence="1 3" id="KW-0853">WD repeat</keyword>
<dbReference type="AlphaFoldDB" id="A0A2C9KF32"/>
<protein>
    <recommendedName>
        <fullName evidence="8">BEACH domain-containing protein</fullName>
    </recommendedName>
</protein>
<evidence type="ECO:0000313" key="6">
    <source>
        <dbReference type="EnsemblMetazoa" id="BGLB018488-PA"/>
    </source>
</evidence>
<feature type="repeat" description="WD" evidence="3">
    <location>
        <begin position="625"/>
        <end position="659"/>
    </location>
</feature>
<reference evidence="6" key="1">
    <citation type="submission" date="2020-05" db="UniProtKB">
        <authorList>
            <consortium name="EnsemblMetazoa"/>
        </authorList>
    </citation>
    <scope>IDENTIFICATION</scope>
    <source>
        <strain evidence="6">BB02</strain>
    </source>
</reference>
<dbReference type="InterPro" id="IPR057496">
    <property type="entry name" value="FAN-like_PH"/>
</dbReference>
<feature type="domain" description="BEACH" evidence="4">
    <location>
        <begin position="195"/>
        <end position="310"/>
    </location>
</feature>
<dbReference type="CDD" id="cd01201">
    <property type="entry name" value="PH_BEACH"/>
    <property type="match status" value="1"/>
</dbReference>
<dbReference type="InterPro" id="IPR019775">
    <property type="entry name" value="WD40_repeat_CS"/>
</dbReference>
<dbReference type="VEuPathDB" id="VectorBase:BGLB018488"/>
<evidence type="ECO:0000313" key="7">
    <source>
        <dbReference type="Proteomes" id="UP000076420"/>
    </source>
</evidence>
<dbReference type="SUPFAM" id="SSF50729">
    <property type="entry name" value="PH domain-like"/>
    <property type="match status" value="1"/>
</dbReference>
<name>A0A2C9KF32_BIOGL</name>
<feature type="repeat" description="WD" evidence="3">
    <location>
        <begin position="492"/>
        <end position="533"/>
    </location>
</feature>
<dbReference type="PROSITE" id="PS00678">
    <property type="entry name" value="WD_REPEATS_1"/>
    <property type="match status" value="1"/>
</dbReference>
<sequence>MAFLETDTLGQERFSLLLLDPGEIYFEDFSVFYYPAGLSKQQSLNRQQRGHLKLCSKSIVFVPQEILFPILKFPLKYVKNIDEWSGGLFTKLEDIYEKIILETQGDRITPLVTNPGRIMLTSSRLYFQPFCNIDKWPVLKLRIKDIKRLICRRFLLRQLGLEIFCRDTAPISHLFMAFKTEKARNQLYESILHLSAPLNCVGCEWGASQGADRPLVFGHEVVNYLHLADRSFNDLAQYPVMPWVIQDYSSSKLDLDDEDTYRDLSKPIGALNKERLDRIKERLPDLPEPKFLYGSHYSTPGYVLFYLARIAYIKPVTFGFRNDGRPVGDVELPPWASSPAELVTVLRKALESDVVSRNIHHWIDLVFGYQQRGEEAWKADNVFYYLTYEGAIDLDSIQDASERRSLETQIMEFGQTPKQLFKGPHPQRFKSQSIPSYILESSLPQLTAVQSSSPPAKDIDLTFDTADSVDNISAMGSSSSLDLTKLTCHLQYALHKDAVAEVRLSPDGLSIFSVSQDSFLKMYSLEDQRQLRSVNMSLMALSSCEVMEDNKTIVVGCWDNKVYFYSIEYGRVLDTLNGHDDAVSCVKWKSGKLFTASWDSTVKVWEMNFAEAQNGGLPCPEYLGQLDHDEGVTCLDIDDEGSMMITGTKGGHLALWDLSHYYILAIVSAHSGPMNACLMSQDKRCVYTCGTDSLLKVFDMETVTEICAKDLQYSICCMRLVGATSILVGDSGGQLCLWDMDKGQLTQTLPAHSGAVTCLDLSKGTLLTGGSDKTVKLWKQQ</sequence>
<dbReference type="InterPro" id="IPR036372">
    <property type="entry name" value="BEACH_dom_sf"/>
</dbReference>
<dbReference type="PROSITE" id="PS50294">
    <property type="entry name" value="WD_REPEATS_REGION"/>
    <property type="match status" value="2"/>
</dbReference>
<evidence type="ECO:0000256" key="2">
    <source>
        <dbReference type="ARBA" id="ARBA00022737"/>
    </source>
</evidence>
<dbReference type="InterPro" id="IPR036322">
    <property type="entry name" value="WD40_repeat_dom_sf"/>
</dbReference>
<dbReference type="InterPro" id="IPR015943">
    <property type="entry name" value="WD40/YVTN_repeat-like_dom_sf"/>
</dbReference>
<dbReference type="PANTHER" id="PTHR13743">
    <property type="entry name" value="BEIGE/BEACH-RELATED"/>
    <property type="match status" value="1"/>
</dbReference>
<dbReference type="CDD" id="cd06071">
    <property type="entry name" value="Beach"/>
    <property type="match status" value="1"/>
</dbReference>
<dbReference type="InterPro" id="IPR000409">
    <property type="entry name" value="BEACH_dom"/>
</dbReference>
<feature type="domain" description="BEACH-type PH" evidence="5">
    <location>
        <begin position="94"/>
        <end position="192"/>
    </location>
</feature>
<dbReference type="PANTHER" id="PTHR13743:SF123">
    <property type="entry name" value="PROTEIN FAN"/>
    <property type="match status" value="1"/>
</dbReference>
<dbReference type="SUPFAM" id="SSF50978">
    <property type="entry name" value="WD40 repeat-like"/>
    <property type="match status" value="1"/>
</dbReference>
<dbReference type="Gene3D" id="2.130.10.10">
    <property type="entry name" value="YVTN repeat-like/Quinoprotein amine dehydrogenase"/>
    <property type="match status" value="2"/>
</dbReference>
<dbReference type="Pfam" id="PF25400">
    <property type="entry name" value="PH_FAN"/>
    <property type="match status" value="1"/>
</dbReference>
<dbReference type="Proteomes" id="UP000076420">
    <property type="component" value="Unassembled WGS sequence"/>
</dbReference>
<dbReference type="PROSITE" id="PS50082">
    <property type="entry name" value="WD_REPEATS_2"/>
    <property type="match status" value="4"/>
</dbReference>
<dbReference type="InterPro" id="IPR011993">
    <property type="entry name" value="PH-like_dom_sf"/>
</dbReference>
<dbReference type="SMART" id="SM00320">
    <property type="entry name" value="WD40"/>
    <property type="match status" value="7"/>
</dbReference>
<dbReference type="Gene3D" id="2.30.29.30">
    <property type="entry name" value="Pleckstrin-homology domain (PH domain)/Phosphotyrosine-binding domain (PTB)"/>
    <property type="match status" value="1"/>
</dbReference>
<feature type="repeat" description="WD" evidence="3">
    <location>
        <begin position="576"/>
        <end position="608"/>
    </location>
</feature>
<proteinExistence type="predicted"/>
<accession>A0A2C9KF32</accession>
<dbReference type="OrthoDB" id="26681at2759"/>
<dbReference type="PROSITE" id="PS50197">
    <property type="entry name" value="BEACH"/>
    <property type="match status" value="2"/>
</dbReference>
<dbReference type="SUPFAM" id="SSF81837">
    <property type="entry name" value="BEACH domain"/>
    <property type="match status" value="1"/>
</dbReference>
<evidence type="ECO:0000259" key="4">
    <source>
        <dbReference type="PROSITE" id="PS50197"/>
    </source>
</evidence>
<dbReference type="EnsemblMetazoa" id="BGLB018488-RA">
    <property type="protein sequence ID" value="BGLB018488-PA"/>
    <property type="gene ID" value="BGLB018488"/>
</dbReference>
<dbReference type="STRING" id="6526.A0A2C9KF32"/>
<dbReference type="VEuPathDB" id="VectorBase:BGLAX_041647"/>
<keyword evidence="2" id="KW-0677">Repeat</keyword>
<dbReference type="Gene3D" id="1.10.1540.10">
    <property type="entry name" value="BEACH domain"/>
    <property type="match status" value="2"/>
</dbReference>
<dbReference type="Pfam" id="PF02138">
    <property type="entry name" value="Beach"/>
    <property type="match status" value="2"/>
</dbReference>
<organism evidence="6 7">
    <name type="scientific">Biomphalaria glabrata</name>
    <name type="common">Bloodfluke planorb</name>
    <name type="synonym">Freshwater snail</name>
    <dbReference type="NCBI Taxonomy" id="6526"/>
    <lineage>
        <taxon>Eukaryota</taxon>
        <taxon>Metazoa</taxon>
        <taxon>Spiralia</taxon>
        <taxon>Lophotrochozoa</taxon>
        <taxon>Mollusca</taxon>
        <taxon>Gastropoda</taxon>
        <taxon>Heterobranchia</taxon>
        <taxon>Euthyneura</taxon>
        <taxon>Panpulmonata</taxon>
        <taxon>Hygrophila</taxon>
        <taxon>Lymnaeoidea</taxon>
        <taxon>Planorbidae</taxon>
        <taxon>Biomphalaria</taxon>
    </lineage>
</organism>
<feature type="repeat" description="WD" evidence="3">
    <location>
        <begin position="749"/>
        <end position="781"/>
    </location>
</feature>